<dbReference type="InterPro" id="IPR009078">
    <property type="entry name" value="Ferritin-like_SF"/>
</dbReference>
<evidence type="ECO:0000259" key="1">
    <source>
        <dbReference type="Pfam" id="PF02915"/>
    </source>
</evidence>
<proteinExistence type="predicted"/>
<dbReference type="EMBL" id="LJKA01000084">
    <property type="protein sequence ID" value="KZD26049.1"/>
    <property type="molecule type" value="Genomic_DNA"/>
</dbReference>
<reference evidence="2 3" key="1">
    <citation type="submission" date="2015-09" db="EMBL/GenBank/DDBJ databases">
        <title>Bacillus cereus food isolates.</title>
        <authorList>
            <person name="Boekhorst J."/>
        </authorList>
    </citation>
    <scope>NUCLEOTIDE SEQUENCE [LARGE SCALE GENOMIC DNA]</scope>
    <source>
        <strain evidence="2 3">B4082</strain>
    </source>
</reference>
<evidence type="ECO:0000313" key="2">
    <source>
        <dbReference type="EMBL" id="KZD26049.1"/>
    </source>
</evidence>
<dbReference type="Pfam" id="PF02915">
    <property type="entry name" value="Rubrerythrin"/>
    <property type="match status" value="1"/>
</dbReference>
<protein>
    <recommendedName>
        <fullName evidence="1">Rubrerythrin diiron-binding domain-containing protein</fullName>
    </recommendedName>
</protein>
<dbReference type="Gene3D" id="6.10.140.1960">
    <property type="match status" value="1"/>
</dbReference>
<organism evidence="2 3">
    <name type="scientific">Bacillus cereus</name>
    <dbReference type="NCBI Taxonomy" id="1396"/>
    <lineage>
        <taxon>Bacteria</taxon>
        <taxon>Bacillati</taxon>
        <taxon>Bacillota</taxon>
        <taxon>Bacilli</taxon>
        <taxon>Bacillales</taxon>
        <taxon>Bacillaceae</taxon>
        <taxon>Bacillus</taxon>
        <taxon>Bacillus cereus group</taxon>
    </lineage>
</organism>
<dbReference type="Proteomes" id="UP000076501">
    <property type="component" value="Unassembled WGS sequence"/>
</dbReference>
<accession>A0A161RQX5</accession>
<dbReference type="SUPFAM" id="SSF47240">
    <property type="entry name" value="Ferritin-like"/>
    <property type="match status" value="1"/>
</dbReference>
<dbReference type="RefSeq" id="WP_063225227.1">
    <property type="nucleotide sequence ID" value="NZ_LJKA01000084.1"/>
</dbReference>
<evidence type="ECO:0000313" key="3">
    <source>
        <dbReference type="Proteomes" id="UP000076501"/>
    </source>
</evidence>
<feature type="domain" description="Rubrerythrin diiron-binding" evidence="1">
    <location>
        <begin position="21"/>
        <end position="136"/>
    </location>
</feature>
<dbReference type="GO" id="GO:0016491">
    <property type="term" value="F:oxidoreductase activity"/>
    <property type="evidence" value="ECO:0007669"/>
    <property type="project" value="InterPro"/>
</dbReference>
<name>A0A161RQX5_BACCE</name>
<dbReference type="CDD" id="cd00657">
    <property type="entry name" value="Ferritin_like"/>
    <property type="match status" value="1"/>
</dbReference>
<dbReference type="GO" id="GO:0046872">
    <property type="term" value="F:metal ion binding"/>
    <property type="evidence" value="ECO:0007669"/>
    <property type="project" value="InterPro"/>
</dbReference>
<dbReference type="Gene3D" id="1.20.5.420">
    <property type="entry name" value="Immunoglobulin FC, subunit C"/>
    <property type="match status" value="1"/>
</dbReference>
<dbReference type="AlphaFoldDB" id="A0A161RQX5"/>
<comment type="caution">
    <text evidence="2">The sequence shown here is derived from an EMBL/GenBank/DDBJ whole genome shotgun (WGS) entry which is preliminary data.</text>
</comment>
<gene>
    <name evidence="2" type="ORF">B4082_5764</name>
</gene>
<sequence length="144" mass="17176">MYNSNYYDWYRQNDKLIRDIEKAINGEFSAINCYAKLANMAPNEAERNQILEIRNDEINHFQHFVQIYTNLTGQQPKPQITEECPNTYLQGLEFAIQDEQKTVDFYLEISDETSDANMKELLRRIATDEQNHAVWFLYYFVKSK</sequence>
<dbReference type="InterPro" id="IPR003251">
    <property type="entry name" value="Rr_diiron-bd_dom"/>
</dbReference>
<dbReference type="PATRIC" id="fig|1396.539.peg.4951"/>